<keyword evidence="3" id="KW-1185">Reference proteome</keyword>
<dbReference type="GO" id="GO:0000056">
    <property type="term" value="P:ribosomal small subunit export from nucleus"/>
    <property type="evidence" value="ECO:0007669"/>
    <property type="project" value="TreeGrafter"/>
</dbReference>
<organism evidence="2 3">
    <name type="scientific">Cryptosporidium andersoni</name>
    <dbReference type="NCBI Taxonomy" id="117008"/>
    <lineage>
        <taxon>Eukaryota</taxon>
        <taxon>Sar</taxon>
        <taxon>Alveolata</taxon>
        <taxon>Apicomplexa</taxon>
        <taxon>Conoidasida</taxon>
        <taxon>Coccidia</taxon>
        <taxon>Eucoccidiorida</taxon>
        <taxon>Eimeriorina</taxon>
        <taxon>Cryptosporidiidae</taxon>
        <taxon>Cryptosporidium</taxon>
    </lineage>
</organism>
<dbReference type="GO" id="GO:0005634">
    <property type="term" value="C:nucleus"/>
    <property type="evidence" value="ECO:0007669"/>
    <property type="project" value="TreeGrafter"/>
</dbReference>
<sequence>MKRRSANKKNAIELRLMPSPVCRGGEMQKWVLQPKHNLSEEELTKVRNLIGDNIILPDKSGEIKGFQTSKNVLEKCNLELNSDKREDLENYTFNDDYFPDDGYNYEQHLCLIGKGHFISYNHVKEDLQRPQEDSDISGFIDVNTTVAYNGCDKISLAGSYKNEIPELQKCLEEPENFEELNDDFILAASGAQNLKDLQKSIDINQVLWGIYEEPNNLRKFGDTINKLNPNLNCSEEVSELFFKDKKYELPENNISQDIFDQILKEYDDNCELEDKLPSEKSDNNLEIYNNNLEQNIARKMTLKEYENLLDKYISMATSGLKQSKKDRKDKSTNTILYKPLEGEALDKILSIIERIKLDDDINTESITSYESDDDINWDCESILTTMSNLYNRPCKIKLPQKIYSNSQRTFIKLDPQKNIPTEYLPKKSTITQGLVSTTEDNILEDNKIPNIGPICIERKRNETREERKQRKEVVKSARRVMRELRRRNKQQVKDVKSTVAANFEKLNHHDIKPGIRYFKF</sequence>
<accession>A0A1J4MEF8</accession>
<dbReference type="Proteomes" id="UP000186804">
    <property type="component" value="Unassembled WGS sequence"/>
</dbReference>
<dbReference type="GeneID" id="92365327"/>
<gene>
    <name evidence="2" type="ORF">cand_011420</name>
</gene>
<dbReference type="EMBL" id="LRBS01000111">
    <property type="protein sequence ID" value="OII72614.1"/>
    <property type="molecule type" value="Genomic_DNA"/>
</dbReference>
<dbReference type="InterPro" id="IPR007307">
    <property type="entry name" value="Ltv1"/>
</dbReference>
<evidence type="ECO:0000313" key="2">
    <source>
        <dbReference type="EMBL" id="OII72614.1"/>
    </source>
</evidence>
<name>A0A1J4MEF8_9CRYT</name>
<dbReference type="GO" id="GO:0005829">
    <property type="term" value="C:cytosol"/>
    <property type="evidence" value="ECO:0007669"/>
    <property type="project" value="TreeGrafter"/>
</dbReference>
<dbReference type="RefSeq" id="XP_067067001.1">
    <property type="nucleotide sequence ID" value="XM_067211381.1"/>
</dbReference>
<dbReference type="AlphaFoldDB" id="A0A1J4MEF8"/>
<evidence type="ECO:0008006" key="4">
    <source>
        <dbReference type="Google" id="ProtNLM"/>
    </source>
</evidence>
<dbReference type="OrthoDB" id="5852896at2759"/>
<dbReference type="PANTHER" id="PTHR21531">
    <property type="entry name" value="LOW-TEMPERATURE VIABILITY PROTEIN LTV1-RELATED"/>
    <property type="match status" value="1"/>
</dbReference>
<evidence type="ECO:0000256" key="1">
    <source>
        <dbReference type="ARBA" id="ARBA00009078"/>
    </source>
</evidence>
<dbReference type="VEuPathDB" id="CryptoDB:cand_011420"/>
<protein>
    <recommendedName>
        <fullName evidence="4">Protein LTV1 homolog</fullName>
    </recommendedName>
</protein>
<evidence type="ECO:0000313" key="3">
    <source>
        <dbReference type="Proteomes" id="UP000186804"/>
    </source>
</evidence>
<dbReference type="GO" id="GO:0042274">
    <property type="term" value="P:ribosomal small subunit biogenesis"/>
    <property type="evidence" value="ECO:0007669"/>
    <property type="project" value="InterPro"/>
</dbReference>
<dbReference type="GO" id="GO:0030688">
    <property type="term" value="C:preribosome, small subunit precursor"/>
    <property type="evidence" value="ECO:0007669"/>
    <property type="project" value="TreeGrafter"/>
</dbReference>
<reference evidence="2 3" key="1">
    <citation type="submission" date="2016-10" db="EMBL/GenBank/DDBJ databases">
        <title>Reductive evolution of mitochondrial metabolism and differential evolution of invasion-related proteins in Cryptosporidium.</title>
        <authorList>
            <person name="Liu S."/>
            <person name="Roellig D.M."/>
            <person name="Guo Y."/>
            <person name="Li N."/>
            <person name="Frace M.A."/>
            <person name="Tang K."/>
            <person name="Zhang L."/>
            <person name="Feng Y."/>
            <person name="Xiao L."/>
        </authorList>
    </citation>
    <scope>NUCLEOTIDE SEQUENCE [LARGE SCALE GENOMIC DNA]</scope>
    <source>
        <strain evidence="2">30847</strain>
    </source>
</reference>
<dbReference type="PANTHER" id="PTHR21531:SF0">
    <property type="entry name" value="PROTEIN LTV1 HOMOLOG"/>
    <property type="match status" value="1"/>
</dbReference>
<proteinExistence type="inferred from homology"/>
<comment type="similarity">
    <text evidence="1">Belongs to the LTV1 family.</text>
</comment>
<comment type="caution">
    <text evidence="2">The sequence shown here is derived from an EMBL/GenBank/DDBJ whole genome shotgun (WGS) entry which is preliminary data.</text>
</comment>